<proteinExistence type="inferred from homology"/>
<dbReference type="Pfam" id="PF08245">
    <property type="entry name" value="Mur_ligase_M"/>
    <property type="match status" value="1"/>
</dbReference>
<dbReference type="EC" id="6.3.2.9" evidence="7 8"/>
<dbReference type="Gene3D" id="3.90.190.20">
    <property type="entry name" value="Mur ligase, C-terminal domain"/>
    <property type="match status" value="1"/>
</dbReference>
<dbReference type="RefSeq" id="WP_344704243.1">
    <property type="nucleotide sequence ID" value="NZ_BAAAZT010000072.1"/>
</dbReference>
<dbReference type="InterPro" id="IPR013221">
    <property type="entry name" value="Mur_ligase_cen"/>
</dbReference>
<name>A0ABP7LVE6_9GAMM</name>
<gene>
    <name evidence="7 11" type="primary">murD</name>
    <name evidence="11" type="ORF">GCM10022228_16620</name>
</gene>
<reference evidence="12" key="1">
    <citation type="journal article" date="2019" name="Int. J. Syst. Evol. Microbiol.">
        <title>The Global Catalogue of Microorganisms (GCM) 10K type strain sequencing project: providing services to taxonomists for standard genome sequencing and annotation.</title>
        <authorList>
            <consortium name="The Broad Institute Genomics Platform"/>
            <consortium name="The Broad Institute Genome Sequencing Center for Infectious Disease"/>
            <person name="Wu L."/>
            <person name="Ma J."/>
        </authorList>
    </citation>
    <scope>NUCLEOTIDE SEQUENCE [LARGE SCALE GENOMIC DNA]</scope>
    <source>
        <strain evidence="12">JCM 16914</strain>
    </source>
</reference>
<dbReference type="InterPro" id="IPR036615">
    <property type="entry name" value="Mur_ligase_C_dom_sf"/>
</dbReference>
<dbReference type="SUPFAM" id="SSF51984">
    <property type="entry name" value="MurCD N-terminal domain"/>
    <property type="match status" value="1"/>
</dbReference>
<sequence length="464" mass="48433">MRIPRGTTLVVGLGLSGLAVCRHLERLGVPFMVADTRRAPPGLEAFRRAHPGVEIHCGPLDALDMRPAQEIVLSPGVDPHAPAFAGLAEAYHPATGEPRVIGEMALFCRAARAPIAAVTGSNAKSTVVTLLGEMAAESGVRVAVGGNLGTPALDLLAAAPEAELYVLELSSFQLETTPQLNAACAAFLNLSEDHLDRHGDMAAYRAAKQRIFRGARCAVVNGDDAATWPATQPASQAVRFTTRAPACGEWGLAQHRGEVCLMHGDTPWMAAAELGMAGRHNRQNALAALAVGHALGLEAAAMCRVLRRFTGLAHRSETVACINGVRWVNDSKGTNVGATLAAINGLGQSIDGRLVLLAGGVGKGADFTPLAAPLAQYARSVLLFGRDADAMARALGKQVAVHRCDDLADAVRQAAAVARPGDCVLLSPACASLDQFDDYQARGEAFCRQVNALERGADYGGCAP</sequence>
<dbReference type="Pfam" id="PF21799">
    <property type="entry name" value="MurD-like_N"/>
    <property type="match status" value="1"/>
</dbReference>
<comment type="similarity">
    <text evidence="7">Belongs to the MurCDEF family.</text>
</comment>
<dbReference type="PANTHER" id="PTHR43692:SF1">
    <property type="entry name" value="UDP-N-ACETYLMURAMOYLALANINE--D-GLUTAMATE LIGASE"/>
    <property type="match status" value="1"/>
</dbReference>
<evidence type="ECO:0000256" key="8">
    <source>
        <dbReference type="RuleBase" id="RU003664"/>
    </source>
</evidence>
<accession>A0ABP7LVE6</accession>
<dbReference type="InterPro" id="IPR005762">
    <property type="entry name" value="MurD"/>
</dbReference>
<evidence type="ECO:0000313" key="11">
    <source>
        <dbReference type="EMBL" id="GAA3907032.1"/>
    </source>
</evidence>
<dbReference type="PANTHER" id="PTHR43692">
    <property type="entry name" value="UDP-N-ACETYLMURAMOYLALANINE--D-GLUTAMATE LIGASE"/>
    <property type="match status" value="1"/>
</dbReference>
<evidence type="ECO:0000256" key="1">
    <source>
        <dbReference type="ARBA" id="ARBA00004496"/>
    </source>
</evidence>
<keyword evidence="7 8" id="KW-0131">Cell cycle</keyword>
<comment type="pathway">
    <text evidence="2 7 8">Cell wall biogenesis; peptidoglycan biosynthesis.</text>
</comment>
<dbReference type="Pfam" id="PF02875">
    <property type="entry name" value="Mur_ligase_C"/>
    <property type="match status" value="1"/>
</dbReference>
<dbReference type="InterPro" id="IPR004101">
    <property type="entry name" value="Mur_ligase_C"/>
</dbReference>
<evidence type="ECO:0000259" key="10">
    <source>
        <dbReference type="Pfam" id="PF08245"/>
    </source>
</evidence>
<dbReference type="Gene3D" id="3.40.50.720">
    <property type="entry name" value="NAD(P)-binding Rossmann-like Domain"/>
    <property type="match status" value="1"/>
</dbReference>
<comment type="caution">
    <text evidence="11">The sequence shown here is derived from an EMBL/GenBank/DDBJ whole genome shotgun (WGS) entry which is preliminary data.</text>
</comment>
<dbReference type="HAMAP" id="MF_00639">
    <property type="entry name" value="MurD"/>
    <property type="match status" value="1"/>
</dbReference>
<keyword evidence="7 8" id="KW-0133">Cell shape</keyword>
<feature type="binding site" evidence="7">
    <location>
        <begin position="120"/>
        <end position="126"/>
    </location>
    <ligand>
        <name>ATP</name>
        <dbReference type="ChEBI" id="CHEBI:30616"/>
    </ligand>
</feature>
<keyword evidence="7 8" id="KW-0573">Peptidoglycan synthesis</keyword>
<dbReference type="SUPFAM" id="SSF53623">
    <property type="entry name" value="MurD-like peptide ligases, catalytic domain"/>
    <property type="match status" value="1"/>
</dbReference>
<dbReference type="InterPro" id="IPR036565">
    <property type="entry name" value="Mur-like_cat_sf"/>
</dbReference>
<evidence type="ECO:0000256" key="5">
    <source>
        <dbReference type="ARBA" id="ARBA00022741"/>
    </source>
</evidence>
<keyword evidence="7 8" id="KW-0961">Cell wall biogenesis/degradation</keyword>
<keyword evidence="7 8" id="KW-0132">Cell division</keyword>
<comment type="function">
    <text evidence="7 8">Cell wall formation. Catalyzes the addition of glutamate to the nucleotide precursor UDP-N-acetylmuramoyl-L-alanine (UMA).</text>
</comment>
<keyword evidence="12" id="KW-1185">Reference proteome</keyword>
<protein>
    <recommendedName>
        <fullName evidence="7 8">UDP-N-acetylmuramoylalanine--D-glutamate ligase</fullName>
        <ecNumber evidence="7 8">6.3.2.9</ecNumber>
    </recommendedName>
    <alternativeName>
        <fullName evidence="7">D-glutamic acid-adding enzyme</fullName>
    </alternativeName>
    <alternativeName>
        <fullName evidence="7">UDP-N-acetylmuramoyl-L-alanyl-D-glutamate synthetase</fullName>
    </alternativeName>
</protein>
<keyword evidence="4 7" id="KW-0436">Ligase</keyword>
<comment type="subcellular location">
    <subcellularLocation>
        <location evidence="1 7 8">Cytoplasm</location>
    </subcellularLocation>
</comment>
<dbReference type="Proteomes" id="UP001500133">
    <property type="component" value="Unassembled WGS sequence"/>
</dbReference>
<evidence type="ECO:0000259" key="9">
    <source>
        <dbReference type="Pfam" id="PF02875"/>
    </source>
</evidence>
<keyword evidence="5 7" id="KW-0547">Nucleotide-binding</keyword>
<dbReference type="SUPFAM" id="SSF53244">
    <property type="entry name" value="MurD-like peptide ligases, peptide-binding domain"/>
    <property type="match status" value="1"/>
</dbReference>
<comment type="catalytic activity">
    <reaction evidence="7 8">
        <text>UDP-N-acetyl-alpha-D-muramoyl-L-alanine + D-glutamate + ATP = UDP-N-acetyl-alpha-D-muramoyl-L-alanyl-D-glutamate + ADP + phosphate + H(+)</text>
        <dbReference type="Rhea" id="RHEA:16429"/>
        <dbReference type="ChEBI" id="CHEBI:15378"/>
        <dbReference type="ChEBI" id="CHEBI:29986"/>
        <dbReference type="ChEBI" id="CHEBI:30616"/>
        <dbReference type="ChEBI" id="CHEBI:43474"/>
        <dbReference type="ChEBI" id="CHEBI:83898"/>
        <dbReference type="ChEBI" id="CHEBI:83900"/>
        <dbReference type="ChEBI" id="CHEBI:456216"/>
        <dbReference type="EC" id="6.3.2.9"/>
    </reaction>
</comment>
<evidence type="ECO:0000256" key="3">
    <source>
        <dbReference type="ARBA" id="ARBA00022490"/>
    </source>
</evidence>
<organism evidence="11 12">
    <name type="scientific">Halomonas cibimaris</name>
    <dbReference type="NCBI Taxonomy" id="657012"/>
    <lineage>
        <taxon>Bacteria</taxon>
        <taxon>Pseudomonadati</taxon>
        <taxon>Pseudomonadota</taxon>
        <taxon>Gammaproteobacteria</taxon>
        <taxon>Oceanospirillales</taxon>
        <taxon>Halomonadaceae</taxon>
        <taxon>Halomonas</taxon>
    </lineage>
</organism>
<keyword evidence="6 7" id="KW-0067">ATP-binding</keyword>
<feature type="domain" description="Mur ligase central" evidence="10">
    <location>
        <begin position="118"/>
        <end position="291"/>
    </location>
</feature>
<keyword evidence="3 7" id="KW-0963">Cytoplasm</keyword>
<dbReference type="NCBIfam" id="TIGR01087">
    <property type="entry name" value="murD"/>
    <property type="match status" value="1"/>
</dbReference>
<evidence type="ECO:0000313" key="12">
    <source>
        <dbReference type="Proteomes" id="UP001500133"/>
    </source>
</evidence>
<feature type="domain" description="Mur ligase C-terminal" evidence="9">
    <location>
        <begin position="314"/>
        <end position="430"/>
    </location>
</feature>
<evidence type="ECO:0000256" key="4">
    <source>
        <dbReference type="ARBA" id="ARBA00022598"/>
    </source>
</evidence>
<dbReference type="GO" id="GO:0016874">
    <property type="term" value="F:ligase activity"/>
    <property type="evidence" value="ECO:0007669"/>
    <property type="project" value="UniProtKB-KW"/>
</dbReference>
<evidence type="ECO:0000256" key="6">
    <source>
        <dbReference type="ARBA" id="ARBA00022840"/>
    </source>
</evidence>
<evidence type="ECO:0000256" key="2">
    <source>
        <dbReference type="ARBA" id="ARBA00004752"/>
    </source>
</evidence>
<evidence type="ECO:0000256" key="7">
    <source>
        <dbReference type="HAMAP-Rule" id="MF_00639"/>
    </source>
</evidence>
<dbReference type="Gene3D" id="3.40.1190.10">
    <property type="entry name" value="Mur-like, catalytic domain"/>
    <property type="match status" value="1"/>
</dbReference>
<dbReference type="EMBL" id="BAAAZT010000072">
    <property type="protein sequence ID" value="GAA3907032.1"/>
    <property type="molecule type" value="Genomic_DNA"/>
</dbReference>